<proteinExistence type="predicted"/>
<gene>
    <name evidence="1" type="ORF">SPACI_047430</name>
</gene>
<keyword evidence="2" id="KW-1185">Reference proteome</keyword>
<sequence>MANNIQEDRLKNYLDAERKTLLAQEYQDGSKKNRRADLNQISEGINELLAGGIGVTVQPGGRSRRVIFRD</sequence>
<dbReference type="Proteomes" id="UP000216052">
    <property type="component" value="Chromosome"/>
</dbReference>
<name>A0ABZ3J8G1_SPOA4</name>
<evidence type="ECO:0000313" key="2">
    <source>
        <dbReference type="Proteomes" id="UP000216052"/>
    </source>
</evidence>
<reference evidence="1" key="1">
    <citation type="submission" date="2024-05" db="EMBL/GenBank/DDBJ databases">
        <title>Isolation and characterization of Sporomusa carbonis sp. nov., a carboxydotrophic hydrogenogen in the genus of Sporomusa isolated from a charcoal burning pile.</title>
        <authorList>
            <person name="Boeer T."/>
            <person name="Rosenbaum F."/>
            <person name="Eysell L."/>
            <person name="Mueller V."/>
            <person name="Daniel R."/>
            <person name="Poehlein A."/>
        </authorList>
    </citation>
    <scope>NUCLEOTIDE SEQUENCE [LARGE SCALE GENOMIC DNA]</scope>
    <source>
        <strain evidence="1">DSM 3132</strain>
    </source>
</reference>
<accession>A0ABZ3J8G1</accession>
<dbReference type="EMBL" id="CP155571">
    <property type="protein sequence ID" value="XFO74633.1"/>
    <property type="molecule type" value="Genomic_DNA"/>
</dbReference>
<dbReference type="RefSeq" id="WP_093793269.1">
    <property type="nucleotide sequence ID" value="NZ_CP155571.1"/>
</dbReference>
<organism evidence="1 2">
    <name type="scientific">Sporomusa acidovorans (strain ATCC 49682 / DSM 3132 / Mol)</name>
    <dbReference type="NCBI Taxonomy" id="1123286"/>
    <lineage>
        <taxon>Bacteria</taxon>
        <taxon>Bacillati</taxon>
        <taxon>Bacillota</taxon>
        <taxon>Negativicutes</taxon>
        <taxon>Selenomonadales</taxon>
        <taxon>Sporomusaceae</taxon>
        <taxon>Sporomusa</taxon>
    </lineage>
</organism>
<protein>
    <submittedName>
        <fullName evidence="1">Uncharacterized protein</fullName>
    </submittedName>
</protein>
<evidence type="ECO:0000313" key="1">
    <source>
        <dbReference type="EMBL" id="XFO74633.1"/>
    </source>
</evidence>